<comment type="caution">
    <text evidence="10">The sequence shown here is derived from an EMBL/GenBank/DDBJ whole genome shotgun (WGS) entry which is preliminary data.</text>
</comment>
<comment type="function">
    <text evidence="8">Cleaves the gamma-glutamyl peptide bond of glutathione and glutathione conjugates.</text>
</comment>
<dbReference type="UniPathway" id="UPA00204"/>
<keyword evidence="9" id="KW-0732">Signal</keyword>
<dbReference type="STRING" id="133412.A0A1R1XGM3"/>
<dbReference type="GO" id="GO:0006751">
    <property type="term" value="P:glutathione catabolic process"/>
    <property type="evidence" value="ECO:0007669"/>
    <property type="project" value="UniProtKB-UniRule"/>
</dbReference>
<dbReference type="SUPFAM" id="SSF56235">
    <property type="entry name" value="N-terminal nucleophile aminohydrolases (Ntn hydrolases)"/>
    <property type="match status" value="1"/>
</dbReference>
<evidence type="ECO:0000256" key="3">
    <source>
        <dbReference type="ARBA" id="ARBA00005115"/>
    </source>
</evidence>
<proteinExistence type="inferred from homology"/>
<comment type="similarity">
    <text evidence="4">Belongs to the gamma-glutamyltransferase family.</text>
</comment>
<evidence type="ECO:0000256" key="4">
    <source>
        <dbReference type="ARBA" id="ARBA00009381"/>
    </source>
</evidence>
<dbReference type="OrthoDB" id="1081007at2759"/>
<gene>
    <name evidence="10" type="ORF">AYI70_g8301</name>
</gene>
<dbReference type="FunFam" id="1.10.246.130:FF:000001">
    <property type="entry name" value="Gamma-glutamyltransferase 5 isoform 1"/>
    <property type="match status" value="1"/>
</dbReference>
<dbReference type="InterPro" id="IPR043138">
    <property type="entry name" value="GGT_lsub"/>
</dbReference>
<evidence type="ECO:0000313" key="11">
    <source>
        <dbReference type="Proteomes" id="UP000187283"/>
    </source>
</evidence>
<keyword evidence="8" id="KW-0808">Transferase</keyword>
<feature type="signal peptide" evidence="9">
    <location>
        <begin position="1"/>
        <end position="22"/>
    </location>
</feature>
<name>A0A1R1XGM3_9FUNG</name>
<feature type="binding site" evidence="7">
    <location>
        <begin position="500"/>
        <end position="501"/>
    </location>
    <ligand>
        <name>L-glutamate</name>
        <dbReference type="ChEBI" id="CHEBI:29985"/>
    </ligand>
</feature>
<dbReference type="Pfam" id="PF01019">
    <property type="entry name" value="G_glu_transpept"/>
    <property type="match status" value="1"/>
</dbReference>
<keyword evidence="11" id="KW-1185">Reference proteome</keyword>
<comment type="pathway">
    <text evidence="3 8">Sulfur metabolism; glutathione metabolism.</text>
</comment>
<evidence type="ECO:0000256" key="7">
    <source>
        <dbReference type="PIRSR" id="PIRSR600101-2"/>
    </source>
</evidence>
<organism evidence="10 11">
    <name type="scientific">Smittium culicis</name>
    <dbReference type="NCBI Taxonomy" id="133412"/>
    <lineage>
        <taxon>Eukaryota</taxon>
        <taxon>Fungi</taxon>
        <taxon>Fungi incertae sedis</taxon>
        <taxon>Zoopagomycota</taxon>
        <taxon>Kickxellomycotina</taxon>
        <taxon>Harpellomycetes</taxon>
        <taxon>Harpellales</taxon>
        <taxon>Legeriomycetaceae</taxon>
        <taxon>Smittium</taxon>
    </lineage>
</organism>
<dbReference type="Gene3D" id="1.10.246.130">
    <property type="match status" value="1"/>
</dbReference>
<dbReference type="Proteomes" id="UP000187283">
    <property type="component" value="Unassembled WGS sequence"/>
</dbReference>
<dbReference type="GO" id="GO:0036374">
    <property type="term" value="F:glutathione hydrolase activity"/>
    <property type="evidence" value="ECO:0007669"/>
    <property type="project" value="UniProtKB-UniRule"/>
</dbReference>
<feature type="binding site" evidence="7">
    <location>
        <begin position="448"/>
        <end position="450"/>
    </location>
    <ligand>
        <name>L-glutamate</name>
        <dbReference type="ChEBI" id="CHEBI:29985"/>
    </ligand>
</feature>
<dbReference type="InterPro" id="IPR000101">
    <property type="entry name" value="GGT_peptidase"/>
</dbReference>
<dbReference type="PANTHER" id="PTHR11686:SF9">
    <property type="entry name" value="RE13973P"/>
    <property type="match status" value="1"/>
</dbReference>
<evidence type="ECO:0000256" key="5">
    <source>
        <dbReference type="ARBA" id="ARBA00047417"/>
    </source>
</evidence>
<keyword evidence="8" id="KW-0378">Hydrolase</keyword>
<accession>A0A1R1XGM3</accession>
<keyword evidence="8" id="KW-0012">Acyltransferase</keyword>
<feature type="binding site" evidence="7">
    <location>
        <position position="522"/>
    </location>
    <ligand>
        <name>L-glutamate</name>
        <dbReference type="ChEBI" id="CHEBI:29985"/>
    </ligand>
</feature>
<feature type="binding site" evidence="7">
    <location>
        <position position="472"/>
    </location>
    <ligand>
        <name>L-glutamate</name>
        <dbReference type="ChEBI" id="CHEBI:29985"/>
    </ligand>
</feature>
<dbReference type="EC" id="3.4.19.13" evidence="8"/>
<dbReference type="EC" id="2.3.2.2" evidence="8"/>
<comment type="catalytic activity">
    <reaction evidence="5 8">
        <text>an N-terminal (5-L-glutamyl)-[peptide] + an alpha-amino acid = 5-L-glutamyl amino acid + an N-terminal L-alpha-aminoacyl-[peptide]</text>
        <dbReference type="Rhea" id="RHEA:23904"/>
        <dbReference type="Rhea" id="RHEA-COMP:9780"/>
        <dbReference type="Rhea" id="RHEA-COMP:9795"/>
        <dbReference type="ChEBI" id="CHEBI:77644"/>
        <dbReference type="ChEBI" id="CHEBI:78597"/>
        <dbReference type="ChEBI" id="CHEBI:78599"/>
        <dbReference type="ChEBI" id="CHEBI:78608"/>
        <dbReference type="EC" id="2.3.2.2"/>
    </reaction>
</comment>
<comment type="catalytic activity">
    <reaction evidence="2 8">
        <text>glutathione + H2O = L-cysteinylglycine + L-glutamate</text>
        <dbReference type="Rhea" id="RHEA:28807"/>
        <dbReference type="ChEBI" id="CHEBI:15377"/>
        <dbReference type="ChEBI" id="CHEBI:29985"/>
        <dbReference type="ChEBI" id="CHEBI:57925"/>
        <dbReference type="ChEBI" id="CHEBI:61694"/>
        <dbReference type="EC" id="3.4.19.13"/>
    </reaction>
</comment>
<evidence type="ECO:0000256" key="2">
    <source>
        <dbReference type="ARBA" id="ARBA00001089"/>
    </source>
</evidence>
<dbReference type="EMBL" id="LSSN01003346">
    <property type="protein sequence ID" value="OMJ13779.1"/>
    <property type="molecule type" value="Genomic_DNA"/>
</dbReference>
<dbReference type="GO" id="GO:0005886">
    <property type="term" value="C:plasma membrane"/>
    <property type="evidence" value="ECO:0007669"/>
    <property type="project" value="TreeGrafter"/>
</dbReference>
<evidence type="ECO:0000256" key="1">
    <source>
        <dbReference type="ARBA" id="ARBA00001049"/>
    </source>
</evidence>
<feature type="chain" id="PRO_5012932575" description="Glutathione hydrolase" evidence="9">
    <location>
        <begin position="23"/>
        <end position="618"/>
    </location>
</feature>
<dbReference type="PANTHER" id="PTHR11686">
    <property type="entry name" value="GAMMA GLUTAMYL TRANSPEPTIDASE"/>
    <property type="match status" value="1"/>
</dbReference>
<feature type="active site" description="Nucleophile" evidence="6">
    <location>
        <position position="430"/>
    </location>
</feature>
<evidence type="ECO:0000256" key="9">
    <source>
        <dbReference type="SAM" id="SignalP"/>
    </source>
</evidence>
<dbReference type="Gene3D" id="3.60.20.40">
    <property type="match status" value="1"/>
</dbReference>
<evidence type="ECO:0000313" key="10">
    <source>
        <dbReference type="EMBL" id="OMJ13779.1"/>
    </source>
</evidence>
<dbReference type="PRINTS" id="PR01210">
    <property type="entry name" value="GGTRANSPTASE"/>
</dbReference>
<feature type="binding site" evidence="7">
    <location>
        <position position="160"/>
    </location>
    <ligand>
        <name>L-glutamate</name>
        <dbReference type="ChEBI" id="CHEBI:29985"/>
    </ligand>
</feature>
<protein>
    <recommendedName>
        <fullName evidence="8">Glutathione hydrolase</fullName>
        <ecNumber evidence="8">2.3.2.2</ecNumber>
        <ecNumber evidence="8">3.4.19.13</ecNumber>
    </recommendedName>
    <alternativeName>
        <fullName evidence="8">Gamma-glutamyltransferase</fullName>
    </alternativeName>
    <alternativeName>
        <fullName evidence="8">Gamma-glutamyltranspeptidase</fullName>
    </alternativeName>
</protein>
<evidence type="ECO:0000256" key="6">
    <source>
        <dbReference type="PIRSR" id="PIRSR600101-1"/>
    </source>
</evidence>
<dbReference type="FunFam" id="3.60.20.40:FF:000001">
    <property type="entry name" value="Gamma-glutamyltranspeptidase 1"/>
    <property type="match status" value="1"/>
</dbReference>
<comment type="catalytic activity">
    <reaction evidence="1 8">
        <text>an S-substituted glutathione + H2O = an S-substituted L-cysteinylglycine + L-glutamate</text>
        <dbReference type="Rhea" id="RHEA:59468"/>
        <dbReference type="ChEBI" id="CHEBI:15377"/>
        <dbReference type="ChEBI" id="CHEBI:29985"/>
        <dbReference type="ChEBI" id="CHEBI:90779"/>
        <dbReference type="ChEBI" id="CHEBI:143103"/>
        <dbReference type="EC" id="3.4.19.13"/>
    </reaction>
</comment>
<dbReference type="AlphaFoldDB" id="A0A1R1XGM3"/>
<reference evidence="10 11" key="1">
    <citation type="submission" date="2017-01" db="EMBL/GenBank/DDBJ databases">
        <authorList>
            <person name="Mah S.A."/>
            <person name="Swanson W.J."/>
            <person name="Moy G.W."/>
            <person name="Vacquier V.D."/>
        </authorList>
    </citation>
    <scope>NUCLEOTIDE SEQUENCE [LARGE SCALE GENOMIC DNA]</scope>
    <source>
        <strain evidence="10 11">GSMNP</strain>
    </source>
</reference>
<dbReference type="InterPro" id="IPR043137">
    <property type="entry name" value="GGT_ssub_C"/>
</dbReference>
<dbReference type="InterPro" id="IPR029055">
    <property type="entry name" value="Ntn_hydrolases_N"/>
</dbReference>
<dbReference type="NCBIfam" id="TIGR00066">
    <property type="entry name" value="g_glut_trans"/>
    <property type="match status" value="1"/>
</dbReference>
<evidence type="ECO:0000256" key="8">
    <source>
        <dbReference type="RuleBase" id="RU368068"/>
    </source>
</evidence>
<dbReference type="GO" id="GO:0103068">
    <property type="term" value="F:leukotriene C4 gamma-glutamyl transferase activity"/>
    <property type="evidence" value="ECO:0007669"/>
    <property type="project" value="UniProtKB-EC"/>
</dbReference>
<sequence length="618" mass="68540">MFLLNSFLNSLVISTYYLYAEGSPTKLNAGLQLKYTKNHELKIINNNKIYKKANIDNPKSYKFKYQTRIKNPSDLNCDDKKKYLVDSAQTFGTNGAVATDESTCSGIGIDVLRDGGSSIDAAIASAICIGLLNAHSSGIGGGGIMVIRTENGDSEMIDFRETAPSAASENMYAKNKTLSKYTGLSSGVPGELRGFQLAHKKYGRLSWKRLFEPTIRLAKNGYKIGKELAKVLSKRENHLKIDPGFKRAYFKLNGEIMAHNDVGKRENFARTLQQIADFGPDAFYKGSIAESMVKCIQDNGGIINLNDFLNYKAILRPTSVINYKDRKFITASPPGGGPVLSTFFNILEGYNMKDPNSRNISTHRMLEAFRFGFSLRSRLADPEYVNITDTISKSQSKDFSAKLRSKISDNETHSYQYYNLKNDIKNDHGTTHLSVIDKDGLAVSLTSTINHYFGSSVMDPITGVIFNNQMDDFSIPGVKNAFGLPYSKNNNIISGKRPLSSMSPTIVEKDGYVEFILGASGGKRILTAITQVLLNILEYGMSLKEAIDMPRIHDQLIPDIAEFEPGYPKRILESLIYRKHKVTQNSNRKSVVQAIQVQKDGIICAVSDGRKGGVPRAY</sequence>